<dbReference type="EMBL" id="QNUG01000041">
    <property type="protein sequence ID" value="REC67754.1"/>
    <property type="molecule type" value="Genomic_DNA"/>
</dbReference>
<organism evidence="1 2">
    <name type="scientific">Epilithonimonas hispanica</name>
    <dbReference type="NCBI Taxonomy" id="358687"/>
    <lineage>
        <taxon>Bacteria</taxon>
        <taxon>Pseudomonadati</taxon>
        <taxon>Bacteroidota</taxon>
        <taxon>Flavobacteriia</taxon>
        <taxon>Flavobacteriales</taxon>
        <taxon>Weeksellaceae</taxon>
        <taxon>Chryseobacterium group</taxon>
        <taxon>Epilithonimonas</taxon>
    </lineage>
</organism>
<protein>
    <submittedName>
        <fullName evidence="1">Uncharacterized protein</fullName>
    </submittedName>
</protein>
<dbReference type="OrthoDB" id="1360987at2"/>
<dbReference type="AlphaFoldDB" id="A0A3D9CPR6"/>
<dbReference type="Proteomes" id="UP000256326">
    <property type="component" value="Unassembled WGS sequence"/>
</dbReference>
<name>A0A3D9CPR6_9FLAO</name>
<reference evidence="1 2" key="1">
    <citation type="journal article" date="2006" name="Int. J. Syst. Evol. Microbiol.">
        <title>Chryseobacterium hispanicum sp. nov., isolated from the drinking water distribution system of Sevilla, Spain.</title>
        <authorList>
            <person name="Gallego V."/>
            <person name="Garcia M.T."/>
            <person name="Ventosa A."/>
        </authorList>
    </citation>
    <scope>NUCLEOTIDE SEQUENCE [LARGE SCALE GENOMIC DNA]</scope>
    <source>
        <strain evidence="1 2">KCTC 22104</strain>
    </source>
</reference>
<comment type="caution">
    <text evidence="1">The sequence shown here is derived from an EMBL/GenBank/DDBJ whole genome shotgun (WGS) entry which is preliminary data.</text>
</comment>
<keyword evidence="2" id="KW-1185">Reference proteome</keyword>
<proteinExistence type="predicted"/>
<evidence type="ECO:0000313" key="2">
    <source>
        <dbReference type="Proteomes" id="UP000256326"/>
    </source>
</evidence>
<sequence>MCTGLGCGVNYQLIYDLNSKQVYPFGRFRTGFDMNLYKFKHHVYYLSKTFHGRNAQLKDTIFFNLYKIEPKSIPQKEEKYFARFTYDNEDYEKETSFTQNWIK</sequence>
<accession>A0A3D9CPR6</accession>
<evidence type="ECO:0000313" key="1">
    <source>
        <dbReference type="EMBL" id="REC67754.1"/>
    </source>
</evidence>
<gene>
    <name evidence="1" type="ORF">DRF58_14870</name>
</gene>
<dbReference type="RefSeq" id="WP_116036568.1">
    <property type="nucleotide sequence ID" value="NZ_JBHLVV010000019.1"/>
</dbReference>